<accession>A0A4R6T868</accession>
<organism evidence="12 13">
    <name type="scientific">Algoriphagus boseongensis</name>
    <dbReference type="NCBI Taxonomy" id="1442587"/>
    <lineage>
        <taxon>Bacteria</taxon>
        <taxon>Pseudomonadati</taxon>
        <taxon>Bacteroidota</taxon>
        <taxon>Cytophagia</taxon>
        <taxon>Cytophagales</taxon>
        <taxon>Cyclobacteriaceae</taxon>
        <taxon>Algoriphagus</taxon>
    </lineage>
</organism>
<evidence type="ECO:0000256" key="3">
    <source>
        <dbReference type="ARBA" id="ARBA00004902"/>
    </source>
</evidence>
<dbReference type="UniPathway" id="UPA00053">
    <property type="reaction ID" value="UER00086"/>
</dbReference>
<dbReference type="CDD" id="cd00466">
    <property type="entry name" value="DHQase_II"/>
    <property type="match status" value="1"/>
</dbReference>
<dbReference type="OrthoDB" id="9790793at2"/>
<comment type="catalytic activity">
    <reaction evidence="1 8">
        <text>3-dehydroquinate = 3-dehydroshikimate + H2O</text>
        <dbReference type="Rhea" id="RHEA:21096"/>
        <dbReference type="ChEBI" id="CHEBI:15377"/>
        <dbReference type="ChEBI" id="CHEBI:16630"/>
        <dbReference type="ChEBI" id="CHEBI:32364"/>
        <dbReference type="EC" id="4.2.1.10"/>
    </reaction>
</comment>
<evidence type="ECO:0000256" key="5">
    <source>
        <dbReference type="ARBA" id="ARBA00011193"/>
    </source>
</evidence>
<evidence type="ECO:0000256" key="9">
    <source>
        <dbReference type="PIRSR" id="PIRSR001399-1"/>
    </source>
</evidence>
<dbReference type="RefSeq" id="WP_133555511.1">
    <property type="nucleotide sequence ID" value="NZ_SNYF01000006.1"/>
</dbReference>
<comment type="function">
    <text evidence="2 8">Catalyzes a trans-dehydration via an enolate intermediate.</text>
</comment>
<reference evidence="12 13" key="1">
    <citation type="submission" date="2019-03" db="EMBL/GenBank/DDBJ databases">
        <title>Genomic Encyclopedia of Type Strains, Phase III (KMG-III): the genomes of soil and plant-associated and newly described type strains.</title>
        <authorList>
            <person name="Whitman W."/>
        </authorList>
    </citation>
    <scope>NUCLEOTIDE SEQUENCE [LARGE SCALE GENOMIC DNA]</scope>
    <source>
        <strain evidence="12 13">CECT 8446</strain>
    </source>
</reference>
<evidence type="ECO:0000313" key="12">
    <source>
        <dbReference type="EMBL" id="TDQ17455.1"/>
    </source>
</evidence>
<dbReference type="Proteomes" id="UP000294535">
    <property type="component" value="Unassembled WGS sequence"/>
</dbReference>
<feature type="site" description="Transition state stabilizer" evidence="8 11">
    <location>
        <position position="17"/>
    </location>
</feature>
<keyword evidence="7 8" id="KW-0456">Lyase</keyword>
<evidence type="ECO:0000313" key="13">
    <source>
        <dbReference type="Proteomes" id="UP000294535"/>
    </source>
</evidence>
<dbReference type="GO" id="GO:0003855">
    <property type="term" value="F:3-dehydroquinate dehydratase activity"/>
    <property type="evidence" value="ECO:0007669"/>
    <property type="project" value="UniProtKB-UniRule"/>
</dbReference>
<comment type="similarity">
    <text evidence="4 8">Belongs to the type-II 3-dehydroquinase family.</text>
</comment>
<dbReference type="HAMAP" id="MF_00169">
    <property type="entry name" value="AroQ"/>
    <property type="match status" value="1"/>
</dbReference>
<dbReference type="NCBIfam" id="NF003806">
    <property type="entry name" value="PRK05395.1-3"/>
    <property type="match status" value="1"/>
</dbReference>
<dbReference type="PROSITE" id="PS01029">
    <property type="entry name" value="DEHYDROQUINASE_II"/>
    <property type="match status" value="1"/>
</dbReference>
<gene>
    <name evidence="8" type="primary">aroQ</name>
    <name evidence="12" type="ORF">DFQ04_2109</name>
</gene>
<feature type="binding site" evidence="8 10">
    <location>
        <position position="84"/>
    </location>
    <ligand>
        <name>substrate</name>
    </ligand>
</feature>
<feature type="binding site" evidence="8 10">
    <location>
        <position position="108"/>
    </location>
    <ligand>
        <name>substrate</name>
    </ligand>
</feature>
<dbReference type="GO" id="GO:0019631">
    <property type="term" value="P:quinate catabolic process"/>
    <property type="evidence" value="ECO:0007669"/>
    <property type="project" value="TreeGrafter"/>
</dbReference>
<evidence type="ECO:0000256" key="4">
    <source>
        <dbReference type="ARBA" id="ARBA00011037"/>
    </source>
</evidence>
<dbReference type="SUPFAM" id="SSF52304">
    <property type="entry name" value="Type II 3-dehydroquinate dehydratase"/>
    <property type="match status" value="1"/>
</dbReference>
<comment type="caution">
    <text evidence="12">The sequence shown here is derived from an EMBL/GenBank/DDBJ whole genome shotgun (WGS) entry which is preliminary data.</text>
</comment>
<dbReference type="GO" id="GO:0009073">
    <property type="term" value="P:aromatic amino acid family biosynthetic process"/>
    <property type="evidence" value="ECO:0007669"/>
    <property type="project" value="UniProtKB-KW"/>
</dbReference>
<dbReference type="PANTHER" id="PTHR21272">
    <property type="entry name" value="CATABOLIC 3-DEHYDROQUINASE"/>
    <property type="match status" value="1"/>
</dbReference>
<feature type="active site" description="Proton acceptor" evidence="8 9">
    <location>
        <position position="22"/>
    </location>
</feature>
<dbReference type="InterPro" id="IPR018509">
    <property type="entry name" value="DHquinase_II_CS"/>
</dbReference>
<dbReference type="GO" id="GO:0008652">
    <property type="term" value="P:amino acid biosynthetic process"/>
    <property type="evidence" value="ECO:0007669"/>
    <property type="project" value="UniProtKB-KW"/>
</dbReference>
<evidence type="ECO:0000256" key="8">
    <source>
        <dbReference type="HAMAP-Rule" id="MF_00169"/>
    </source>
</evidence>
<dbReference type="EC" id="4.2.1.10" evidence="6 8"/>
<evidence type="ECO:0000256" key="7">
    <source>
        <dbReference type="ARBA" id="ARBA00023239"/>
    </source>
</evidence>
<dbReference type="NCBIfam" id="TIGR01088">
    <property type="entry name" value="aroQ"/>
    <property type="match status" value="1"/>
</dbReference>
<dbReference type="PIRSF" id="PIRSF001399">
    <property type="entry name" value="DHquinase_II"/>
    <property type="match status" value="1"/>
</dbReference>
<dbReference type="Pfam" id="PF01220">
    <property type="entry name" value="DHquinase_II"/>
    <property type="match status" value="1"/>
</dbReference>
<evidence type="ECO:0000256" key="2">
    <source>
        <dbReference type="ARBA" id="ARBA00003924"/>
    </source>
</evidence>
<dbReference type="AlphaFoldDB" id="A0A4R6T868"/>
<feature type="binding site" evidence="8 10">
    <location>
        <position position="71"/>
    </location>
    <ligand>
        <name>substrate</name>
    </ligand>
</feature>
<dbReference type="NCBIfam" id="NF003805">
    <property type="entry name" value="PRK05395.1-2"/>
    <property type="match status" value="1"/>
</dbReference>
<feature type="active site" description="Proton donor" evidence="8 9">
    <location>
        <position position="97"/>
    </location>
</feature>
<comment type="subunit">
    <text evidence="5 8">Homododecamer.</text>
</comment>
<dbReference type="NCBIfam" id="NF003807">
    <property type="entry name" value="PRK05395.1-4"/>
    <property type="match status" value="1"/>
</dbReference>
<dbReference type="Gene3D" id="3.40.50.9100">
    <property type="entry name" value="Dehydroquinase, class II"/>
    <property type="match status" value="1"/>
</dbReference>
<keyword evidence="8" id="KW-0057">Aromatic amino acid biosynthesis</keyword>
<sequence>MKIQIINGPNLNLLGKREPEIYGSETFEDYFENLKKRFPQVELHYFQSNVEGEMINKIHEVGFEFDAILLNAGGYTHTSVAISDAIAGVTTPTLEVHISNIYKREEFRHKSIISKSCVGMISGLGLKGYELGVLYFLNSPEL</sequence>
<feature type="binding site" evidence="8 10">
    <location>
        <begin position="98"/>
        <end position="99"/>
    </location>
    <ligand>
        <name>substrate</name>
    </ligand>
</feature>
<keyword evidence="13" id="KW-1185">Reference proteome</keyword>
<evidence type="ECO:0000256" key="10">
    <source>
        <dbReference type="PIRSR" id="PIRSR001399-2"/>
    </source>
</evidence>
<dbReference type="EMBL" id="SNYF01000006">
    <property type="protein sequence ID" value="TDQ17455.1"/>
    <property type="molecule type" value="Genomic_DNA"/>
</dbReference>
<proteinExistence type="inferred from homology"/>
<evidence type="ECO:0000256" key="11">
    <source>
        <dbReference type="PIRSR" id="PIRSR001399-3"/>
    </source>
</evidence>
<evidence type="ECO:0000256" key="6">
    <source>
        <dbReference type="ARBA" id="ARBA00012060"/>
    </source>
</evidence>
<keyword evidence="8" id="KW-0028">Amino-acid biosynthesis</keyword>
<protein>
    <recommendedName>
        <fullName evidence="6 8">3-dehydroquinate dehydratase</fullName>
        <shortName evidence="8">3-dehydroquinase</shortName>
        <ecNumber evidence="6 8">4.2.1.10</ecNumber>
    </recommendedName>
    <alternativeName>
        <fullName evidence="8">Type II DHQase</fullName>
    </alternativeName>
</protein>
<feature type="binding site" evidence="8 10">
    <location>
        <position position="77"/>
    </location>
    <ligand>
        <name>substrate</name>
    </ligand>
</feature>
<dbReference type="PANTHER" id="PTHR21272:SF3">
    <property type="entry name" value="CATABOLIC 3-DEHYDROQUINASE"/>
    <property type="match status" value="1"/>
</dbReference>
<dbReference type="InterPro" id="IPR036441">
    <property type="entry name" value="DHquinase_II_sf"/>
</dbReference>
<dbReference type="GO" id="GO:0009423">
    <property type="term" value="P:chorismate biosynthetic process"/>
    <property type="evidence" value="ECO:0007669"/>
    <property type="project" value="UniProtKB-UniRule"/>
</dbReference>
<comment type="pathway">
    <text evidence="3 8">Metabolic intermediate biosynthesis; chorismate biosynthesis; chorismate from D-erythrose 4-phosphate and phosphoenolpyruvate: step 3/7.</text>
</comment>
<name>A0A4R6T868_9BACT</name>
<dbReference type="InterPro" id="IPR001874">
    <property type="entry name" value="DHquinase_II"/>
</dbReference>
<evidence type="ECO:0000256" key="1">
    <source>
        <dbReference type="ARBA" id="ARBA00001864"/>
    </source>
</evidence>